<comment type="caution">
    <text evidence="1">The sequence shown here is derived from an EMBL/GenBank/DDBJ whole genome shotgun (WGS) entry which is preliminary data.</text>
</comment>
<reference evidence="1 2" key="1">
    <citation type="submission" date="2021-03" db="EMBL/GenBank/DDBJ databases">
        <title>novel species isolated from a fishpond in China.</title>
        <authorList>
            <person name="Lu H."/>
            <person name="Cai Z."/>
        </authorList>
    </citation>
    <scope>NUCLEOTIDE SEQUENCE [LARGE SCALE GENOMIC DNA]</scope>
    <source>
        <strain evidence="1 2">H41</strain>
    </source>
</reference>
<organism evidence="1 2">
    <name type="scientific">Algoriphagus oliviformis</name>
    <dbReference type="NCBI Taxonomy" id="2811231"/>
    <lineage>
        <taxon>Bacteria</taxon>
        <taxon>Pseudomonadati</taxon>
        <taxon>Bacteroidota</taxon>
        <taxon>Cytophagia</taxon>
        <taxon>Cytophagales</taxon>
        <taxon>Cyclobacteriaceae</taxon>
        <taxon>Algoriphagus</taxon>
    </lineage>
</organism>
<keyword evidence="2" id="KW-1185">Reference proteome</keyword>
<sequence length="625" mass="69635">MKKQTLLFLVTAFAIPAFSQRSRSQALEDSVFAWKGMAPLKPESYSRTFTPAQQKLPAVVFDWIKQSYLPLGAIDESFAGALPNKKDAVEPYGIGASAVMWKATWSSDGKKVVKGPASSSAIFVFTNHLPDAIPVQLLSRASSPVFTRRSADPAKTFKDWSYGDRLIKEFDLQSDPQIGKYPIQYYGCTGEMCQPLVAVFLAPGNRLPIRQLTRGEVLTRIEAAISSEIDVRKSKLKSSYGHRPESLQEEITRFETTVLPKWKGNMDKLRKESEGRLDQPAYLKYEGIGINDLENGNEVFSEDDARHGVYTYEDGVLEKSKGDQPLWVVVAWWPANQDQMPYLRENHRSMSTRFNFDYAYSYFFDPEKVKAVAYQPRNAAALAQNANKVKSDAVASKTVKAAPAGYYFFDDFSGSTVGEKPKGWTQANVGRTSVVVDRGGELWMDLGEYKIMPVAQKAPLPDNFEMEFDLAGENFAGNTGGSLLLTIHDQVLSPQGDYVNSPNPVTVELDLLAGSAKFTTNPTGYVRLKATYKGMDNALRYADVLQYSNDFSNVKNKVHLKITRKDGKVRGFVDGKEIIPLDKYGKPIPGFNELPADTKLSSFFFTNRKPAEKIYVGNVSVKAVE</sequence>
<gene>
    <name evidence="1" type="ORF">J0A68_08540</name>
</gene>
<dbReference type="EMBL" id="JAFKCT010000003">
    <property type="protein sequence ID" value="MBN7811000.1"/>
    <property type="molecule type" value="Genomic_DNA"/>
</dbReference>
<proteinExistence type="predicted"/>
<evidence type="ECO:0000313" key="2">
    <source>
        <dbReference type="Proteomes" id="UP000664317"/>
    </source>
</evidence>
<dbReference type="RefSeq" id="WP_206577787.1">
    <property type="nucleotide sequence ID" value="NZ_JAFKCT010000003.1"/>
</dbReference>
<protein>
    <submittedName>
        <fullName evidence="1">Uncharacterized protein</fullName>
    </submittedName>
</protein>
<evidence type="ECO:0000313" key="1">
    <source>
        <dbReference type="EMBL" id="MBN7811000.1"/>
    </source>
</evidence>
<dbReference type="Proteomes" id="UP000664317">
    <property type="component" value="Unassembled WGS sequence"/>
</dbReference>
<accession>A0ABS3C4A0</accession>
<name>A0ABS3C4A0_9BACT</name>